<gene>
    <name evidence="2" type="ORF">MetMK1DRAFT_00016100</name>
</gene>
<protein>
    <submittedName>
        <fullName evidence="2">Uncharacterized protein</fullName>
    </submittedName>
</protein>
<keyword evidence="3" id="KW-1185">Reference proteome</keyword>
<proteinExistence type="predicted"/>
<dbReference type="AlphaFoldDB" id="H2C515"/>
<evidence type="ECO:0000313" key="2">
    <source>
        <dbReference type="EMBL" id="EHP71106.1"/>
    </source>
</evidence>
<evidence type="ECO:0000313" key="3">
    <source>
        <dbReference type="Proteomes" id="UP000003980"/>
    </source>
</evidence>
<dbReference type="OrthoDB" id="40898at2157"/>
<dbReference type="RefSeq" id="WP_009072239.1">
    <property type="nucleotide sequence ID" value="NZ_JH597761.1"/>
</dbReference>
<evidence type="ECO:0000256" key="1">
    <source>
        <dbReference type="SAM" id="Phobius"/>
    </source>
</evidence>
<dbReference type="EMBL" id="JH597761">
    <property type="protein sequence ID" value="EHP71106.1"/>
    <property type="molecule type" value="Genomic_DNA"/>
</dbReference>
<feature type="transmembrane region" description="Helical" evidence="1">
    <location>
        <begin position="71"/>
        <end position="89"/>
    </location>
</feature>
<feature type="transmembrane region" description="Helical" evidence="1">
    <location>
        <begin position="12"/>
        <end position="32"/>
    </location>
</feature>
<dbReference type="eggNOG" id="arCOG03853">
    <property type="taxonomic scope" value="Archaea"/>
</dbReference>
<accession>H2C515</accession>
<keyword evidence="1" id="KW-0812">Transmembrane</keyword>
<dbReference type="STRING" id="671065.MetMK1DRAFT_00016100"/>
<dbReference type="Proteomes" id="UP000003980">
    <property type="component" value="Unassembled WGS sequence"/>
</dbReference>
<reference evidence="2 3" key="1">
    <citation type="submission" date="2012-01" db="EMBL/GenBank/DDBJ databases">
        <title>Improved High-Quality Draft sequence of Metallosphaera yellowstonensis MK1.</title>
        <authorList>
            <consortium name="US DOE Joint Genome Institute"/>
            <person name="Lucas S."/>
            <person name="Han J."/>
            <person name="Cheng J.-F."/>
            <person name="Goodwin L."/>
            <person name="Pitluck S."/>
            <person name="Peters L."/>
            <person name="Teshima H."/>
            <person name="Detter J.C."/>
            <person name="Han C."/>
            <person name="Tapia R."/>
            <person name="Land M."/>
            <person name="Hauser L."/>
            <person name="Kyrpides N."/>
            <person name="Kozubal M."/>
            <person name="Macur R.E."/>
            <person name="Jay Z."/>
            <person name="Inskeep W."/>
            <person name="Woyke T."/>
        </authorList>
    </citation>
    <scope>NUCLEOTIDE SEQUENCE [LARGE SCALE GENOMIC DNA]</scope>
    <source>
        <strain evidence="2 3">MK1</strain>
    </source>
</reference>
<dbReference type="HOGENOM" id="CLU_1500345_0_0_2"/>
<keyword evidence="1" id="KW-0472">Membrane</keyword>
<name>H2C515_9CREN</name>
<organism evidence="2 3">
    <name type="scientific">Metallosphaera yellowstonensis MK1</name>
    <dbReference type="NCBI Taxonomy" id="671065"/>
    <lineage>
        <taxon>Archaea</taxon>
        <taxon>Thermoproteota</taxon>
        <taxon>Thermoprotei</taxon>
        <taxon>Sulfolobales</taxon>
        <taxon>Sulfolobaceae</taxon>
        <taxon>Metallosphaera</taxon>
    </lineage>
</organism>
<feature type="transmembrane region" description="Helical" evidence="1">
    <location>
        <begin position="39"/>
        <end position="59"/>
    </location>
</feature>
<keyword evidence="1" id="KW-1133">Transmembrane helix</keyword>
<sequence>MKSLKYSLPVALATWWIPILDGVIVGFVTGFYERRRDRAISSALISSIAASALYVYIAFRVLTVPVLGNLLPVLSLIFSVVGISISVLVSQAVSSRTTFSVLSPDSAEMEFYAKSNEEIEKRLEVLGGNCGEPIYEVLSEDKVVVRRKCNGYDLIYEILREGKGFRVKVRMKGEFMA</sequence>